<dbReference type="VEuPathDB" id="TriTrypDB:LMJFC_290012700"/>
<dbReference type="SUPFAM" id="SSF54928">
    <property type="entry name" value="RNA-binding domain, RBD"/>
    <property type="match status" value="2"/>
</dbReference>
<feature type="region of interest" description="Disordered" evidence="3">
    <location>
        <begin position="463"/>
        <end position="507"/>
    </location>
</feature>
<dbReference type="FunFam" id="3.30.70.330:FF:001039">
    <property type="entry name" value="Putative RNA-binding protein"/>
    <property type="match status" value="1"/>
</dbReference>
<dbReference type="GO" id="GO:0005737">
    <property type="term" value="C:cytoplasm"/>
    <property type="evidence" value="ECO:0000318"/>
    <property type="project" value="GO_Central"/>
</dbReference>
<feature type="compositionally biased region" description="Low complexity" evidence="3">
    <location>
        <begin position="472"/>
        <end position="501"/>
    </location>
</feature>
<feature type="compositionally biased region" description="Basic residues" evidence="3">
    <location>
        <begin position="800"/>
        <end position="811"/>
    </location>
</feature>
<dbReference type="STRING" id="5664.E9ADS0"/>
<evidence type="ECO:0000259" key="4">
    <source>
        <dbReference type="PROSITE" id="PS50102"/>
    </source>
</evidence>
<feature type="compositionally biased region" description="Gly residues" evidence="3">
    <location>
        <begin position="67"/>
        <end position="77"/>
    </location>
</feature>
<reference evidence="5 6" key="1">
    <citation type="journal article" date="2005" name="Science">
        <title>The genome of the kinetoplastid parasite, Leishmania major.</title>
        <authorList>
            <person name="Ivens A.C."/>
            <person name="Peacock C.S."/>
            <person name="Worthey E.A."/>
            <person name="Murphy L."/>
            <person name="Aggarwal G."/>
            <person name="Berriman M."/>
            <person name="Sisk E."/>
            <person name="Rajandream M.A."/>
            <person name="Adlem E."/>
            <person name="Aert R."/>
            <person name="Anupama A."/>
            <person name="Apostolou Z."/>
            <person name="Attipoe P."/>
            <person name="Bason N."/>
            <person name="Bauser C."/>
            <person name="Beck A."/>
            <person name="Beverley S.M."/>
            <person name="Bianchettin G."/>
            <person name="Borzym K."/>
            <person name="Bothe G."/>
            <person name="Bruschi C.V."/>
            <person name="Collins M."/>
            <person name="Cadag E."/>
            <person name="Ciarloni L."/>
            <person name="Clayton C."/>
            <person name="Coulson R.M."/>
            <person name="Cronin A."/>
            <person name="Cruz A.K."/>
            <person name="Davies R.M."/>
            <person name="De Gaudenzi J."/>
            <person name="Dobson D.E."/>
            <person name="Duesterhoeft A."/>
            <person name="Fazelina G."/>
            <person name="Fosker N."/>
            <person name="Frasch A.C."/>
            <person name="Fraser A."/>
            <person name="Fuchs M."/>
            <person name="Gabel C."/>
            <person name="Goble A."/>
            <person name="Goffeau A."/>
            <person name="Harris D."/>
            <person name="Hertz-Fowler C."/>
            <person name="Hilbert H."/>
            <person name="Horn D."/>
            <person name="Huang Y."/>
            <person name="Klages S."/>
            <person name="Knights A."/>
            <person name="Kube M."/>
            <person name="Larke N."/>
            <person name="Litvin L."/>
            <person name="Lord A."/>
            <person name="Louie T."/>
            <person name="Marra M."/>
            <person name="Masuy D."/>
            <person name="Matthews K."/>
            <person name="Michaeli S."/>
            <person name="Mottram J.C."/>
            <person name="Muller-Auer S."/>
            <person name="Munden H."/>
            <person name="Nelson S."/>
            <person name="Norbertczak H."/>
            <person name="Oliver K."/>
            <person name="O'neil S."/>
            <person name="Pentony M."/>
            <person name="Pohl T.M."/>
            <person name="Price C."/>
            <person name="Purnelle B."/>
            <person name="Quail M.A."/>
            <person name="Rabbinowitsch E."/>
            <person name="Reinhardt R."/>
            <person name="Rieger M."/>
            <person name="Rinta J."/>
            <person name="Robben J."/>
            <person name="Robertson L."/>
            <person name="Ruiz J.C."/>
            <person name="Rutter S."/>
            <person name="Saunders D."/>
            <person name="Schafer M."/>
            <person name="Schein J."/>
            <person name="Schwartz D.C."/>
            <person name="Seeger K."/>
            <person name="Seyler A."/>
            <person name="Sharp S."/>
            <person name="Shin H."/>
            <person name="Sivam D."/>
            <person name="Squares R."/>
            <person name="Squares S."/>
            <person name="Tosato V."/>
            <person name="Vogt C."/>
            <person name="Volckaert G."/>
            <person name="Wambutt R."/>
            <person name="Warren T."/>
            <person name="Wedler H."/>
            <person name="Woodward J."/>
            <person name="Zhou S."/>
            <person name="Zimmermann W."/>
            <person name="Smith D.F."/>
            <person name="Blackwell J.M."/>
            <person name="Stuart K.D."/>
            <person name="Barrell B."/>
            <person name="Myler P.J."/>
        </authorList>
    </citation>
    <scope>NUCLEOTIDE SEQUENCE [LARGE SCALE GENOMIC DNA]</scope>
    <source>
        <strain evidence="6">MHOM/IL/81/Friedlin</strain>
    </source>
</reference>
<dbReference type="Pfam" id="PF00076">
    <property type="entry name" value="RRM_1"/>
    <property type="match status" value="1"/>
</dbReference>
<dbReference type="InterPro" id="IPR050502">
    <property type="entry name" value="Euk_RNA-bind_prot"/>
</dbReference>
<dbReference type="AlphaFoldDB" id="E9ADS0"/>
<dbReference type="EMBL" id="FR796425">
    <property type="protein sequence ID" value="CBZ12399.1"/>
    <property type="molecule type" value="Genomic_DNA"/>
</dbReference>
<dbReference type="Proteomes" id="UP000000542">
    <property type="component" value="Chromosome 29"/>
</dbReference>
<feature type="domain" description="RRM" evidence="4">
    <location>
        <begin position="561"/>
        <end position="639"/>
    </location>
</feature>
<dbReference type="InterPro" id="IPR012677">
    <property type="entry name" value="Nucleotide-bd_a/b_plait_sf"/>
</dbReference>
<dbReference type="InterPro" id="IPR035979">
    <property type="entry name" value="RBD_domain_sf"/>
</dbReference>
<keyword evidence="1 2" id="KW-0694">RNA-binding</keyword>
<feature type="region of interest" description="Disordered" evidence="3">
    <location>
        <begin position="683"/>
        <end position="746"/>
    </location>
</feature>
<feature type="compositionally biased region" description="Acidic residues" evidence="3">
    <location>
        <begin position="689"/>
        <end position="701"/>
    </location>
</feature>
<dbReference type="VEuPathDB" id="TriTrypDB:LMJLV39_290012200"/>
<dbReference type="PROSITE" id="PS50102">
    <property type="entry name" value="RRM"/>
    <property type="match status" value="2"/>
</dbReference>
<dbReference type="VEuPathDB" id="TriTrypDB:LmjF.29.0680"/>
<dbReference type="SMART" id="SM00360">
    <property type="entry name" value="RRM"/>
    <property type="match status" value="3"/>
</dbReference>
<evidence type="ECO:0000313" key="6">
    <source>
        <dbReference type="Proteomes" id="UP000000542"/>
    </source>
</evidence>
<feature type="compositionally biased region" description="Gly residues" evidence="3">
    <location>
        <begin position="194"/>
        <end position="203"/>
    </location>
</feature>
<evidence type="ECO:0000256" key="1">
    <source>
        <dbReference type="ARBA" id="ARBA00022884"/>
    </source>
</evidence>
<dbReference type="eggNOG" id="ENOG502QW9C">
    <property type="taxonomic scope" value="Eukaryota"/>
</dbReference>
<reference evidence="5 6" key="2">
    <citation type="journal article" date="2011" name="Genome Res.">
        <title>Chromosome and gene copy number variation allow major structural change between species and strains of Leishmania.</title>
        <authorList>
            <person name="Rogers M.B."/>
            <person name="Hilley J.D."/>
            <person name="Dickens N.J."/>
            <person name="Wilkes J."/>
            <person name="Bates P.A."/>
            <person name="Depledge D.P."/>
            <person name="Harris D."/>
            <person name="Her Y."/>
            <person name="Herzyk P."/>
            <person name="Imamura H."/>
            <person name="Otto T.D."/>
            <person name="Sanders M."/>
            <person name="Seeger K."/>
            <person name="Dujardin J.C."/>
            <person name="Berriman M."/>
            <person name="Smith D.F."/>
            <person name="Hertz-Fowler C."/>
            <person name="Mottram J.C."/>
        </authorList>
    </citation>
    <scope>NUCLEOTIDE SEQUENCE [LARGE SCALE GENOMIC DNA]</scope>
    <source>
        <strain evidence="6">MHOM/IL/81/Friedlin</strain>
    </source>
</reference>
<dbReference type="PANTHER" id="PTHR48025:SF1">
    <property type="entry name" value="RRM DOMAIN-CONTAINING PROTEIN"/>
    <property type="match status" value="1"/>
</dbReference>
<feature type="compositionally biased region" description="Basic and acidic residues" evidence="3">
    <location>
        <begin position="230"/>
        <end position="241"/>
    </location>
</feature>
<dbReference type="Gene3D" id="3.30.70.330">
    <property type="match status" value="2"/>
</dbReference>
<feature type="compositionally biased region" description="Polar residues" evidence="3">
    <location>
        <begin position="108"/>
        <end position="128"/>
    </location>
</feature>
<name>E9ADS0_LEIMA</name>
<dbReference type="RefSeq" id="XP_003722142.1">
    <property type="nucleotide sequence ID" value="XM_003722094.1"/>
</dbReference>
<feature type="region of interest" description="Disordered" evidence="3">
    <location>
        <begin position="778"/>
        <end position="811"/>
    </location>
</feature>
<evidence type="ECO:0000256" key="2">
    <source>
        <dbReference type="PROSITE-ProRule" id="PRU00176"/>
    </source>
</evidence>
<feature type="compositionally biased region" description="Basic and acidic residues" evidence="3">
    <location>
        <begin position="179"/>
        <end position="193"/>
    </location>
</feature>
<dbReference type="InterPro" id="IPR000504">
    <property type="entry name" value="RRM_dom"/>
</dbReference>
<evidence type="ECO:0000256" key="3">
    <source>
        <dbReference type="SAM" id="MobiDB-lite"/>
    </source>
</evidence>
<organism evidence="5 6">
    <name type="scientific">Leishmania major</name>
    <dbReference type="NCBI Taxonomy" id="5664"/>
    <lineage>
        <taxon>Eukaryota</taxon>
        <taxon>Discoba</taxon>
        <taxon>Euglenozoa</taxon>
        <taxon>Kinetoplastea</taxon>
        <taxon>Metakinetoplastina</taxon>
        <taxon>Trypanosomatida</taxon>
        <taxon>Trypanosomatidae</taxon>
        <taxon>Leishmaniinae</taxon>
        <taxon>Leishmania</taxon>
    </lineage>
</organism>
<dbReference type="InParanoid" id="E9ADS0"/>
<feature type="domain" description="RRM" evidence="4">
    <location>
        <begin position="282"/>
        <end position="364"/>
    </location>
</feature>
<evidence type="ECO:0000313" key="5">
    <source>
        <dbReference type="EMBL" id="CBZ12399.1"/>
    </source>
</evidence>
<dbReference type="GO" id="GO:1990904">
    <property type="term" value="C:ribonucleoprotein complex"/>
    <property type="evidence" value="ECO:0000318"/>
    <property type="project" value="GO_Central"/>
</dbReference>
<dbReference type="GO" id="GO:0005634">
    <property type="term" value="C:nucleus"/>
    <property type="evidence" value="ECO:0000266"/>
    <property type="project" value="GeneDB"/>
</dbReference>
<dbReference type="VEuPathDB" id="TriTrypDB:LMJSD75_290012200"/>
<dbReference type="HOGENOM" id="CLU_347981_0_0_1"/>
<sequence length="811" mass="85699">MRLCCLFRCLHSNGFAAHPPTRQPFTLSCPLSALPHTKELSSSANAKPNMLPGRGRGSFQSRRGGRHAGGGNHGRGGAAAATRKSAPARVKRSVVPAFPVVSCGGEPAQSTTTSARLASLQRTQQRQEPQGRRSTPDDGGDDAPPVAVSARRGPAAAAEEESRGFIPPGSLKQQRGRGRGVDRGGHGRGDGRGGARGRGGFRGGASASSASAFSSRGRGRGGSLYSPRRGGHDSSASHHDEEEHDSDEEAGLDSNAAKCGPRKNVITTVTASGTELPKKLNTKVFVDGLPYTYAAEPGKPTLEEEVLQFASAWKVGKPLRLIKKPGQGFGFLVLQSPNSVSTAVRVLNGRKFLGRTLRVEEPKPKDLEKMKDIGGMKDMGKDSFTRQVLLTDLAKVAQPEIIREILRDVAPQLEKKLEAIKMTSQNRKAFLTFATEAEVTPAITFLDGFHLLGRRVSATKAAAPGSLPYSHGATRTSRAAGGPAGRSTAAASPAASGSAAAEADDEEELTVMPLGLEPAKVASAAIRRCARAENASASATSAGSNVTGRTEKYNLLDDGPKDIYVGNVGEDVTEAMLRQHFAPCGAIRKCEILVHPETHLSTGIAHVEFALPAYAAYAQERYHGSRLRGCVLRVDRGETASAPLVAELPPEEAEEDYDEDAYMERYGVKDKRKYFKGTSVAAEMGADPNADDDDDGSDIEDALTGRAKNASSKKNGKRERVDAKAAAREPAAAAKRQRTEAPVSRAKTVAAAVAANDSDDDDDEEHFFDADTVAVAGAGVSSHASGKRTVQKIAADKGRSGKCNHKKAKKR</sequence>
<dbReference type="PANTHER" id="PTHR48025">
    <property type="entry name" value="OS02G0815200 PROTEIN"/>
    <property type="match status" value="1"/>
</dbReference>
<dbReference type="GO" id="GO:0005730">
    <property type="term" value="C:nucleolus"/>
    <property type="evidence" value="ECO:0000266"/>
    <property type="project" value="GeneDB"/>
</dbReference>
<proteinExistence type="predicted"/>
<dbReference type="CDD" id="cd00590">
    <property type="entry name" value="RRM_SF"/>
    <property type="match status" value="1"/>
</dbReference>
<feature type="region of interest" description="Disordered" evidence="3">
    <location>
        <begin position="39"/>
        <end position="259"/>
    </location>
</feature>
<feature type="compositionally biased region" description="Low complexity" evidence="3">
    <location>
        <begin position="204"/>
        <end position="216"/>
    </location>
</feature>
<keyword evidence="6" id="KW-1185">Reference proteome</keyword>
<accession>E9ADS0</accession>
<dbReference type="GO" id="GO:0003729">
    <property type="term" value="F:mRNA binding"/>
    <property type="evidence" value="ECO:0000318"/>
    <property type="project" value="GO_Central"/>
</dbReference>
<feature type="compositionally biased region" description="Basic and acidic residues" evidence="3">
    <location>
        <begin position="718"/>
        <end position="727"/>
    </location>
</feature>
<dbReference type="KEGG" id="lma:LMJF_29_0680"/>
<dbReference type="GeneID" id="12980924"/>
<protein>
    <submittedName>
        <fullName evidence="5">Putative RNA-binding protein</fullName>
    </submittedName>
</protein>
<dbReference type="OMA" id="TGRTEKY"/>
<feature type="compositionally biased region" description="Acidic residues" evidence="3">
    <location>
        <begin position="242"/>
        <end position="251"/>
    </location>
</feature>
<gene>
    <name evidence="5" type="ORF">LMJF_29_0680</name>
</gene>
<feature type="compositionally biased region" description="Low complexity" evidence="3">
    <location>
        <begin position="142"/>
        <end position="157"/>
    </location>
</feature>